<dbReference type="AlphaFoldDB" id="A0A0B7NDA8"/>
<accession>A0A0B7NDA8</accession>
<dbReference type="EMBL" id="LN729762">
    <property type="protein sequence ID" value="CEP13432.1"/>
    <property type="molecule type" value="Genomic_DNA"/>
</dbReference>
<keyword evidence="3" id="KW-1185">Reference proteome</keyword>
<feature type="compositionally biased region" description="Polar residues" evidence="1">
    <location>
        <begin position="57"/>
        <end position="70"/>
    </location>
</feature>
<feature type="non-terminal residue" evidence="2">
    <location>
        <position position="1"/>
    </location>
</feature>
<feature type="non-terminal residue" evidence="2">
    <location>
        <position position="166"/>
    </location>
</feature>
<evidence type="ECO:0000313" key="2">
    <source>
        <dbReference type="EMBL" id="CEP13432.1"/>
    </source>
</evidence>
<gene>
    <name evidence="2" type="primary">PARPA_07511.1 scaffold 28329</name>
</gene>
<protein>
    <submittedName>
        <fullName evidence="2">Uncharacterized protein</fullName>
    </submittedName>
</protein>
<evidence type="ECO:0000313" key="3">
    <source>
        <dbReference type="Proteomes" id="UP000054107"/>
    </source>
</evidence>
<reference evidence="2 3" key="1">
    <citation type="submission" date="2014-09" db="EMBL/GenBank/DDBJ databases">
        <authorList>
            <person name="Ellenberger Sabrina"/>
        </authorList>
    </citation>
    <scope>NUCLEOTIDE SEQUENCE [LARGE SCALE GENOMIC DNA]</scope>
    <source>
        <strain evidence="2 3">CBS 412.66</strain>
    </source>
</reference>
<name>A0A0B7NDA8_9FUNG</name>
<dbReference type="OrthoDB" id="2302430at2759"/>
<feature type="region of interest" description="Disordered" evidence="1">
    <location>
        <begin position="15"/>
        <end position="70"/>
    </location>
</feature>
<dbReference type="Proteomes" id="UP000054107">
    <property type="component" value="Unassembled WGS sequence"/>
</dbReference>
<sequence>STMAVQVHFASGSCEPTPMKVIDDTRDSSTSIPNVIDDISDMSTSSSNVPRNDGIHASNTSGTAVNEGSQGSSTASYLSSVAFKVNHYFKTVGDFKTLTNEESTKTGYSITSDKRRALMNEIERLKLAVFKTTTICIGCPNGSIVPSNLGVLTRQLETAQRTYDLV</sequence>
<evidence type="ECO:0000256" key="1">
    <source>
        <dbReference type="SAM" id="MobiDB-lite"/>
    </source>
</evidence>
<proteinExistence type="predicted"/>
<organism evidence="2 3">
    <name type="scientific">Parasitella parasitica</name>
    <dbReference type="NCBI Taxonomy" id="35722"/>
    <lineage>
        <taxon>Eukaryota</taxon>
        <taxon>Fungi</taxon>
        <taxon>Fungi incertae sedis</taxon>
        <taxon>Mucoromycota</taxon>
        <taxon>Mucoromycotina</taxon>
        <taxon>Mucoromycetes</taxon>
        <taxon>Mucorales</taxon>
        <taxon>Mucorineae</taxon>
        <taxon>Mucoraceae</taxon>
        <taxon>Parasitella</taxon>
    </lineage>
</organism>